<keyword evidence="3" id="KW-1185">Reference proteome</keyword>
<organism evidence="2 3">
    <name type="scientific">Mycetomoellerius zeteki</name>
    <dbReference type="NCBI Taxonomy" id="64791"/>
    <lineage>
        <taxon>Eukaryota</taxon>
        <taxon>Metazoa</taxon>
        <taxon>Ecdysozoa</taxon>
        <taxon>Arthropoda</taxon>
        <taxon>Hexapoda</taxon>
        <taxon>Insecta</taxon>
        <taxon>Pterygota</taxon>
        <taxon>Neoptera</taxon>
        <taxon>Endopterygota</taxon>
        <taxon>Hymenoptera</taxon>
        <taxon>Apocrita</taxon>
        <taxon>Aculeata</taxon>
        <taxon>Formicoidea</taxon>
        <taxon>Formicidae</taxon>
        <taxon>Myrmicinae</taxon>
        <taxon>Mycetomoellerius</taxon>
    </lineage>
</organism>
<dbReference type="EMBL" id="KQ982244">
    <property type="protein sequence ID" value="KYQ58844.1"/>
    <property type="molecule type" value="Genomic_DNA"/>
</dbReference>
<protein>
    <submittedName>
        <fullName evidence="2">Uncharacterized protein</fullName>
    </submittedName>
</protein>
<name>A0A151XEM4_9HYME</name>
<proteinExistence type="predicted"/>
<dbReference type="AlphaFoldDB" id="A0A151XEM4"/>
<reference evidence="2 3" key="1">
    <citation type="submission" date="2015-09" db="EMBL/GenBank/DDBJ databases">
        <title>Trachymyrmex zeteki WGS genome.</title>
        <authorList>
            <person name="Nygaard S."/>
            <person name="Hu H."/>
            <person name="Boomsma J."/>
            <person name="Zhang G."/>
        </authorList>
    </citation>
    <scope>NUCLEOTIDE SEQUENCE [LARGE SCALE GENOMIC DNA]</scope>
    <source>
        <strain evidence="2">Tzet28-1</strain>
        <tissue evidence="2">Whole body</tissue>
    </source>
</reference>
<sequence length="204" mass="22111">MHPLEENIQSFSNVELVIKEIRKVQFKTQSETMHRNGMSARKPHLGTPRPSRYTSRRRVLVAAAATTTTTTSLSSIASLFRAGLHAVYIVNSFPFSYTSPFGAVNWIAFTGSNIQSEKYTTAACQLPPLPALFVGLPLPPSPSLSAAAVAAAAASSPSPRSRPPPPRALASPLSFSRACEIPIRGNFIYIHRPRRSRASVCHDA</sequence>
<accession>A0A151XEM4</accession>
<feature type="region of interest" description="Disordered" evidence="1">
    <location>
        <begin position="29"/>
        <end position="51"/>
    </location>
</feature>
<evidence type="ECO:0000313" key="3">
    <source>
        <dbReference type="Proteomes" id="UP000075809"/>
    </source>
</evidence>
<evidence type="ECO:0000313" key="2">
    <source>
        <dbReference type="EMBL" id="KYQ58844.1"/>
    </source>
</evidence>
<gene>
    <name evidence="2" type="ORF">ALC60_02157</name>
</gene>
<dbReference type="Proteomes" id="UP000075809">
    <property type="component" value="Unassembled WGS sequence"/>
</dbReference>
<evidence type="ECO:0000256" key="1">
    <source>
        <dbReference type="SAM" id="MobiDB-lite"/>
    </source>
</evidence>